<dbReference type="Proteomes" id="UP000278627">
    <property type="component" value="Unassembled WGS sequence"/>
</dbReference>
<name>A0A0N4T1U1_BRUPA</name>
<reference evidence="4" key="1">
    <citation type="submission" date="2017-02" db="UniProtKB">
        <authorList>
            <consortium name="WormBaseParasite"/>
        </authorList>
    </citation>
    <scope>IDENTIFICATION</scope>
</reference>
<evidence type="ECO:0000313" key="4">
    <source>
        <dbReference type="WBParaSite" id="BPAG_0000214701-mRNA-1"/>
    </source>
</evidence>
<evidence type="ECO:0000256" key="1">
    <source>
        <dbReference type="SAM" id="MobiDB-lite"/>
    </source>
</evidence>
<feature type="compositionally biased region" description="Polar residues" evidence="1">
    <location>
        <begin position="378"/>
        <end position="389"/>
    </location>
</feature>
<accession>A0A0N4T1U1</accession>
<evidence type="ECO:0000313" key="3">
    <source>
        <dbReference type="Proteomes" id="UP000278627"/>
    </source>
</evidence>
<dbReference type="EMBL" id="UZAD01000249">
    <property type="protein sequence ID" value="VDN83303.1"/>
    <property type="molecule type" value="Genomic_DNA"/>
</dbReference>
<dbReference type="AlphaFoldDB" id="A0A0N4T1U1"/>
<reference evidence="2 3" key="2">
    <citation type="submission" date="2018-11" db="EMBL/GenBank/DDBJ databases">
        <authorList>
            <consortium name="Pathogen Informatics"/>
        </authorList>
    </citation>
    <scope>NUCLEOTIDE SEQUENCE [LARGE SCALE GENOMIC DNA]</scope>
</reference>
<proteinExistence type="predicted"/>
<dbReference type="WBParaSite" id="BPAG_0000214701-mRNA-1">
    <property type="protein sequence ID" value="BPAG_0000214701-mRNA-1"/>
    <property type="gene ID" value="BPAG_0000214701"/>
</dbReference>
<feature type="region of interest" description="Disordered" evidence="1">
    <location>
        <begin position="120"/>
        <end position="169"/>
    </location>
</feature>
<evidence type="ECO:0000313" key="2">
    <source>
        <dbReference type="EMBL" id="VDN83303.1"/>
    </source>
</evidence>
<protein>
    <submittedName>
        <fullName evidence="4">[Histone H3]-lysine(79) N-trimethyltransferase</fullName>
    </submittedName>
</protein>
<feature type="region of interest" description="Disordered" evidence="1">
    <location>
        <begin position="356"/>
        <end position="412"/>
    </location>
</feature>
<feature type="compositionally biased region" description="Polar residues" evidence="1">
    <location>
        <begin position="141"/>
        <end position="152"/>
    </location>
</feature>
<gene>
    <name evidence="2" type="ORF">BPAG_LOCUS2117</name>
</gene>
<keyword evidence="3" id="KW-1185">Reference proteome</keyword>
<organism evidence="4">
    <name type="scientific">Brugia pahangi</name>
    <name type="common">Filarial nematode worm</name>
    <dbReference type="NCBI Taxonomy" id="6280"/>
    <lineage>
        <taxon>Eukaryota</taxon>
        <taxon>Metazoa</taxon>
        <taxon>Ecdysozoa</taxon>
        <taxon>Nematoda</taxon>
        <taxon>Chromadorea</taxon>
        <taxon>Rhabditida</taxon>
        <taxon>Spirurina</taxon>
        <taxon>Spiruromorpha</taxon>
        <taxon>Filarioidea</taxon>
        <taxon>Onchocercidae</taxon>
        <taxon>Brugia</taxon>
    </lineage>
</organism>
<sequence>METSTAIVHEASSAFDPDREMKDRKLAQIFKKLHMEQDLNTLLDFDVPRPSKVPLNRAEELSKDKAERCRPRKILDYAVLAKGQSYRNNLVGSFASSYSETGGSNKTGAGNKRIRFQKDRFGNNIPPLNTKRRSRCGRHASTPQKSSKSQRFSFPPATNGARKKETMRSRSFTYGIKKGILKRRTKDVSNIKQAFVISKKLLDAQNQHFDEFILPEKWIKESQKRKNVKKIKTAREESTSSASVEDLAMERLVRAFKTAKLLYPEKFAEYFPDFVHCFESDDSREKRDIPKQTHFKTIKSEEDAMTFDKNIASDSGDDMPKRIRKVPKILREYSTGAERKKLANLKEQIPSVTQKISRIGGPLAGTSGLRKRSRAPDSPSNQSMLSKSQENGKIEDVKETDDSDEMGSVAISKRRRSCKSGFRLSASIMKATNAAAIQNNIEDSATESSSDESGNMRSSKRQRAQSGFYKYVFSFIFNQILKNRAVFMRANNLAKFSCDSLFHWC</sequence>